<dbReference type="SUPFAM" id="SSF50998">
    <property type="entry name" value="Quinoprotein alcohol dehydrogenase-like"/>
    <property type="match status" value="1"/>
</dbReference>
<evidence type="ECO:0000313" key="2">
    <source>
        <dbReference type="EMBL" id="GAA4248526.1"/>
    </source>
</evidence>
<keyword evidence="1" id="KW-0472">Membrane</keyword>
<proteinExistence type="predicted"/>
<feature type="transmembrane region" description="Helical" evidence="1">
    <location>
        <begin position="133"/>
        <end position="152"/>
    </location>
</feature>
<feature type="transmembrane region" description="Helical" evidence="1">
    <location>
        <begin position="103"/>
        <end position="126"/>
    </location>
</feature>
<keyword evidence="1" id="KW-0812">Transmembrane</keyword>
<dbReference type="EMBL" id="BAABAT010000006">
    <property type="protein sequence ID" value="GAA4248526.1"/>
    <property type="molecule type" value="Genomic_DNA"/>
</dbReference>
<dbReference type="Proteomes" id="UP001500620">
    <property type="component" value="Unassembled WGS sequence"/>
</dbReference>
<dbReference type="InterPro" id="IPR011047">
    <property type="entry name" value="Quinoprotein_ADH-like_sf"/>
</dbReference>
<dbReference type="RefSeq" id="WP_345126123.1">
    <property type="nucleotide sequence ID" value="NZ_BAABAT010000006.1"/>
</dbReference>
<keyword evidence="1" id="KW-1133">Transmembrane helix</keyword>
<feature type="transmembrane region" description="Helical" evidence="1">
    <location>
        <begin position="38"/>
        <end position="59"/>
    </location>
</feature>
<keyword evidence="3" id="KW-1185">Reference proteome</keyword>
<accession>A0ABP8D6K3</accession>
<feature type="transmembrane region" description="Helical" evidence="1">
    <location>
        <begin position="71"/>
        <end position="91"/>
    </location>
</feature>
<reference evidence="3" key="1">
    <citation type="journal article" date="2019" name="Int. J. Syst. Evol. Microbiol.">
        <title>The Global Catalogue of Microorganisms (GCM) 10K type strain sequencing project: providing services to taxonomists for standard genome sequencing and annotation.</title>
        <authorList>
            <consortium name="The Broad Institute Genomics Platform"/>
            <consortium name="The Broad Institute Genome Sequencing Center for Infectious Disease"/>
            <person name="Wu L."/>
            <person name="Ma J."/>
        </authorList>
    </citation>
    <scope>NUCLEOTIDE SEQUENCE [LARGE SCALE GENOMIC DNA]</scope>
    <source>
        <strain evidence="3">JCM 17441</strain>
    </source>
</reference>
<name>A0ABP8D6K3_9ACTN</name>
<evidence type="ECO:0000256" key="1">
    <source>
        <dbReference type="SAM" id="Phobius"/>
    </source>
</evidence>
<evidence type="ECO:0008006" key="4">
    <source>
        <dbReference type="Google" id="ProtNLM"/>
    </source>
</evidence>
<organism evidence="2 3">
    <name type="scientific">Dactylosporangium darangshiense</name>
    <dbReference type="NCBI Taxonomy" id="579108"/>
    <lineage>
        <taxon>Bacteria</taxon>
        <taxon>Bacillati</taxon>
        <taxon>Actinomycetota</taxon>
        <taxon>Actinomycetes</taxon>
        <taxon>Micromonosporales</taxon>
        <taxon>Micromonosporaceae</taxon>
        <taxon>Dactylosporangium</taxon>
    </lineage>
</organism>
<protein>
    <recommendedName>
        <fullName evidence="4">Pyrroloquinoline-quinone binding quinoprotein</fullName>
    </recommendedName>
</protein>
<dbReference type="Gene3D" id="2.130.10.10">
    <property type="entry name" value="YVTN repeat-like/Quinoprotein amine dehydrogenase"/>
    <property type="match status" value="1"/>
</dbReference>
<comment type="caution">
    <text evidence="2">The sequence shown here is derived from an EMBL/GenBank/DDBJ whole genome shotgun (WGS) entry which is preliminary data.</text>
</comment>
<evidence type="ECO:0000313" key="3">
    <source>
        <dbReference type="Proteomes" id="UP001500620"/>
    </source>
</evidence>
<gene>
    <name evidence="2" type="ORF">GCM10022255_028900</name>
</gene>
<sequence>MNLLARAAGFVVIGLGMVATIAGLALPWTVVGARHPDLVTIAGIAFLGPLLSALCMAYARTEPRRSRHIATVAGVAGAAAAVIATALARLVEPSAGIGLGGPLTVVGSVALVLGWAALVVTGAGALPGRGWRAWTAVAAVVVVLMLAGGLAVDWAREGRFVDATTAGAAPATQAVVTSMPFTGVELVGVRGDLAVLRASDGIRAIWLGSGATAWQYLRSDLPSQAAGLVDDGVVVAFATDDGVLVTGLETATGAQRFSQRYQSGKIATVHAAGRTAVLSGVGAGAGDLLGIDARNGAQRWRWTPARDGAACDVTDLAGSAETVAVALRCRAQGVDDVAVGLAAESGVERWSWHAIQRGNTELRVYFTESGFVTLTGPAPQRATYMDAGTGSVGARHDAAGALAVPAGASLIYASSDGDQPHLAAVEARTGASKWKVGLAGLGGYQPIAGAAADGQAYVLWRNPGGALRLLTVSAADGSTKEERAVACATRCPQASIAASGSHAVIATREEKATQLYLSIT</sequence>
<feature type="transmembrane region" description="Helical" evidence="1">
    <location>
        <begin position="7"/>
        <end position="26"/>
    </location>
</feature>
<dbReference type="InterPro" id="IPR015943">
    <property type="entry name" value="WD40/YVTN_repeat-like_dom_sf"/>
</dbReference>